<gene>
    <name evidence="1" type="ORF">Rsub_05095</name>
</gene>
<keyword evidence="2" id="KW-1185">Reference proteome</keyword>
<name>A0A2V0NYN5_9CHLO</name>
<dbReference type="AlphaFoldDB" id="A0A2V0NYN5"/>
<dbReference type="Proteomes" id="UP000247498">
    <property type="component" value="Unassembled WGS sequence"/>
</dbReference>
<comment type="caution">
    <text evidence="1">The sequence shown here is derived from an EMBL/GenBank/DDBJ whole genome shotgun (WGS) entry which is preliminary data.</text>
</comment>
<protein>
    <submittedName>
        <fullName evidence="1">Uncharacterized protein</fullName>
    </submittedName>
</protein>
<dbReference type="InterPro" id="IPR027417">
    <property type="entry name" value="P-loop_NTPase"/>
</dbReference>
<sequence>MLNVRIRCPWCMVFPAIHLLRAVSDHLDLLRPVQPPPEESDPKVLRQFDYERRVAELAFGEDADELGGLIAGGRDWMQLTDTEHCGKMSVLLSLLAIWHSQNDKVLVFSHRVRMLKIIRSYVEREQHP</sequence>
<dbReference type="EMBL" id="BDRX01000034">
    <property type="protein sequence ID" value="GBF92726.1"/>
    <property type="molecule type" value="Genomic_DNA"/>
</dbReference>
<accession>A0A2V0NYN5</accession>
<dbReference type="PANTHER" id="PTHR45629:SF7">
    <property type="entry name" value="DNA EXCISION REPAIR PROTEIN ERCC-6-RELATED"/>
    <property type="match status" value="1"/>
</dbReference>
<evidence type="ECO:0000313" key="2">
    <source>
        <dbReference type="Proteomes" id="UP000247498"/>
    </source>
</evidence>
<dbReference type="STRING" id="307507.A0A2V0NYN5"/>
<dbReference type="SUPFAM" id="SSF52540">
    <property type="entry name" value="P-loop containing nucleoside triphosphate hydrolases"/>
    <property type="match status" value="1"/>
</dbReference>
<dbReference type="Gene3D" id="3.40.50.300">
    <property type="entry name" value="P-loop containing nucleotide triphosphate hydrolases"/>
    <property type="match status" value="1"/>
</dbReference>
<proteinExistence type="predicted"/>
<reference evidence="1 2" key="1">
    <citation type="journal article" date="2018" name="Sci. Rep.">
        <title>Raphidocelis subcapitata (=Pseudokirchneriella subcapitata) provides an insight into genome evolution and environmental adaptations in the Sphaeropleales.</title>
        <authorList>
            <person name="Suzuki S."/>
            <person name="Yamaguchi H."/>
            <person name="Nakajima N."/>
            <person name="Kawachi M."/>
        </authorList>
    </citation>
    <scope>NUCLEOTIDE SEQUENCE [LARGE SCALE GENOMIC DNA]</scope>
    <source>
        <strain evidence="1 2">NIES-35</strain>
    </source>
</reference>
<dbReference type="PANTHER" id="PTHR45629">
    <property type="entry name" value="SNF2/RAD54 FAMILY MEMBER"/>
    <property type="match status" value="1"/>
</dbReference>
<evidence type="ECO:0000313" key="1">
    <source>
        <dbReference type="EMBL" id="GBF92726.1"/>
    </source>
</evidence>
<dbReference type="InterPro" id="IPR050496">
    <property type="entry name" value="SNF2_RAD54_helicase_repair"/>
</dbReference>
<organism evidence="1 2">
    <name type="scientific">Raphidocelis subcapitata</name>
    <dbReference type="NCBI Taxonomy" id="307507"/>
    <lineage>
        <taxon>Eukaryota</taxon>
        <taxon>Viridiplantae</taxon>
        <taxon>Chlorophyta</taxon>
        <taxon>core chlorophytes</taxon>
        <taxon>Chlorophyceae</taxon>
        <taxon>CS clade</taxon>
        <taxon>Sphaeropleales</taxon>
        <taxon>Selenastraceae</taxon>
        <taxon>Raphidocelis</taxon>
    </lineage>
</organism>
<dbReference type="InParanoid" id="A0A2V0NYN5"/>
<dbReference type="OrthoDB" id="448448at2759"/>